<dbReference type="InterPro" id="IPR013083">
    <property type="entry name" value="Znf_RING/FYVE/PHD"/>
</dbReference>
<dbReference type="GO" id="GO:0061630">
    <property type="term" value="F:ubiquitin protein ligase activity"/>
    <property type="evidence" value="ECO:0007669"/>
    <property type="project" value="TreeGrafter"/>
</dbReference>
<dbReference type="GO" id="GO:0051726">
    <property type="term" value="P:regulation of cell cycle"/>
    <property type="evidence" value="ECO:0007669"/>
    <property type="project" value="TreeGrafter"/>
</dbReference>
<evidence type="ECO:0000256" key="3">
    <source>
        <dbReference type="ARBA" id="ARBA00022833"/>
    </source>
</evidence>
<dbReference type="PROSITE" id="PS50089">
    <property type="entry name" value="ZF_RING_2"/>
    <property type="match status" value="1"/>
</dbReference>
<keyword evidence="2 4" id="KW-0863">Zinc-finger</keyword>
<feature type="compositionally biased region" description="Low complexity" evidence="5">
    <location>
        <begin position="473"/>
        <end position="497"/>
    </location>
</feature>
<dbReference type="SMART" id="SM00238">
    <property type="entry name" value="BIR"/>
    <property type="match status" value="3"/>
</dbReference>
<dbReference type="InterPro" id="IPR050784">
    <property type="entry name" value="IAP"/>
</dbReference>
<dbReference type="PROSITE" id="PS50143">
    <property type="entry name" value="BIR_REPEAT_2"/>
    <property type="match status" value="3"/>
</dbReference>
<protein>
    <recommendedName>
        <fullName evidence="6">RING-type domain-containing protein</fullName>
    </recommendedName>
</protein>
<dbReference type="GO" id="GO:0031398">
    <property type="term" value="P:positive regulation of protein ubiquitination"/>
    <property type="evidence" value="ECO:0007669"/>
    <property type="project" value="TreeGrafter"/>
</dbReference>
<comment type="caution">
    <text evidence="7">The sequence shown here is derived from an EMBL/GenBank/DDBJ whole genome shotgun (WGS) entry which is preliminary data.</text>
</comment>
<dbReference type="GO" id="GO:0043027">
    <property type="term" value="F:cysteine-type endopeptidase inhibitor activity involved in apoptotic process"/>
    <property type="evidence" value="ECO:0007669"/>
    <property type="project" value="TreeGrafter"/>
</dbReference>
<evidence type="ECO:0000256" key="1">
    <source>
        <dbReference type="ARBA" id="ARBA00006672"/>
    </source>
</evidence>
<dbReference type="InterPro" id="IPR001370">
    <property type="entry name" value="BIR_rpt"/>
</dbReference>
<dbReference type="GO" id="GO:0005737">
    <property type="term" value="C:cytoplasm"/>
    <property type="evidence" value="ECO:0007669"/>
    <property type="project" value="TreeGrafter"/>
</dbReference>
<feature type="compositionally biased region" description="Polar residues" evidence="5">
    <location>
        <begin position="454"/>
        <end position="472"/>
    </location>
</feature>
<accession>A0A814UD23</accession>
<dbReference type="CDD" id="cd00022">
    <property type="entry name" value="BIR"/>
    <property type="match status" value="2"/>
</dbReference>
<proteinExistence type="inferred from homology"/>
<reference evidence="7" key="1">
    <citation type="submission" date="2021-02" db="EMBL/GenBank/DDBJ databases">
        <authorList>
            <person name="Nowell W R."/>
        </authorList>
    </citation>
    <scope>NUCLEOTIDE SEQUENCE</scope>
</reference>
<evidence type="ECO:0000313" key="7">
    <source>
        <dbReference type="EMBL" id="CAF1172795.1"/>
    </source>
</evidence>
<dbReference type="Gene3D" id="3.30.40.10">
    <property type="entry name" value="Zinc/RING finger domain, C3HC4 (zinc finger)"/>
    <property type="match status" value="1"/>
</dbReference>
<dbReference type="Pfam" id="PF00653">
    <property type="entry name" value="BIR"/>
    <property type="match status" value="3"/>
</dbReference>
<feature type="compositionally biased region" description="Polar residues" evidence="5">
    <location>
        <begin position="506"/>
        <end position="523"/>
    </location>
</feature>
<organism evidence="7 8">
    <name type="scientific">Adineta steineri</name>
    <dbReference type="NCBI Taxonomy" id="433720"/>
    <lineage>
        <taxon>Eukaryota</taxon>
        <taxon>Metazoa</taxon>
        <taxon>Spiralia</taxon>
        <taxon>Gnathifera</taxon>
        <taxon>Rotifera</taxon>
        <taxon>Eurotatoria</taxon>
        <taxon>Bdelloidea</taxon>
        <taxon>Adinetida</taxon>
        <taxon>Adinetidae</taxon>
        <taxon>Adineta</taxon>
    </lineage>
</organism>
<evidence type="ECO:0000256" key="4">
    <source>
        <dbReference type="PROSITE-ProRule" id="PRU00175"/>
    </source>
</evidence>
<evidence type="ECO:0000259" key="6">
    <source>
        <dbReference type="PROSITE" id="PS50089"/>
    </source>
</evidence>
<dbReference type="PANTHER" id="PTHR10044">
    <property type="entry name" value="INHIBITOR OF APOPTOSIS"/>
    <property type="match status" value="1"/>
</dbReference>
<dbReference type="Gene3D" id="1.10.1170.10">
    <property type="entry name" value="Inhibitor Of Apoptosis Protein (2mihbC-IAP-1), Chain A"/>
    <property type="match status" value="3"/>
</dbReference>
<sequence length="575" mass="64157">MKQLLSKSNAPASNITSIVSTLIIKPGIYTHNNLNSAGFQYTGNGDTARCKDCGLEVSNWKTTMHPYTIHSQQKPECPFILSLKQSLITNKASSSSTTTTIRSISIKTEPENPSKRQKIEPTNSDILSNTLVETNLLKQVRRRTFSHWPHRTIPSTAQMIESGFFNCNVGDRVICIYCNLICQQWTPHTDDPCEVHKTLSPNCIYVTAKLIRPAASSIIIVNENSTSTTSSMNSSTATGLDPLRSNEIVFTAACNPAYTEIPKRHASFGLWPAENLPSVDDLVRAGFFYTGTKTIVTCFYCNGSLQNWGPNDNPMIEHARWFPHCAYATQLCGDDLYRKIQESKRAQQECASTTDNGQLPISDESTLSKLVKQRLDLPISRRLLDQKFKLSIIKRCWEYQLRLKQDDFISECDLYIACLILQKQIKHIDGKNENIVIPSIKMKQIREQNEMRTQEQTLATTQSMTNSTDADMTTSSPSSTNDSISSQSSVYSTTSASENDIIPNKSVPSANTEQDQSVNSTSSNPCVLCLTEEKRLACIPCGHLGICVPCGYSLRSCPICRREIEAFVKIYTKDS</sequence>
<dbReference type="AlphaFoldDB" id="A0A814UD23"/>
<dbReference type="InterPro" id="IPR001841">
    <property type="entry name" value="Znf_RING"/>
</dbReference>
<dbReference type="GO" id="GO:0005634">
    <property type="term" value="C:nucleus"/>
    <property type="evidence" value="ECO:0007669"/>
    <property type="project" value="TreeGrafter"/>
</dbReference>
<dbReference type="Pfam" id="PF13920">
    <property type="entry name" value="zf-C3HC4_3"/>
    <property type="match status" value="1"/>
</dbReference>
<keyword evidence="3" id="KW-0862">Zinc</keyword>
<dbReference type="PANTHER" id="PTHR10044:SF139">
    <property type="entry name" value="DEATH-ASSOCIATED INHIBITOR OF APOPTOSIS 2"/>
    <property type="match status" value="1"/>
</dbReference>
<dbReference type="SUPFAM" id="SSF57924">
    <property type="entry name" value="Inhibitor of apoptosis (IAP) repeat"/>
    <property type="match status" value="3"/>
</dbReference>
<evidence type="ECO:0000256" key="2">
    <source>
        <dbReference type="ARBA" id="ARBA00022771"/>
    </source>
</evidence>
<gene>
    <name evidence="7" type="ORF">JYZ213_LOCUS25313</name>
</gene>
<evidence type="ECO:0000313" key="8">
    <source>
        <dbReference type="Proteomes" id="UP000663845"/>
    </source>
</evidence>
<feature type="region of interest" description="Disordered" evidence="5">
    <location>
        <begin position="448"/>
        <end position="523"/>
    </location>
</feature>
<dbReference type="GO" id="GO:0043066">
    <property type="term" value="P:negative regulation of apoptotic process"/>
    <property type="evidence" value="ECO:0007669"/>
    <property type="project" value="TreeGrafter"/>
</dbReference>
<keyword evidence="2 4" id="KW-0479">Metal-binding</keyword>
<dbReference type="Proteomes" id="UP000663845">
    <property type="component" value="Unassembled WGS sequence"/>
</dbReference>
<dbReference type="GO" id="GO:0008270">
    <property type="term" value="F:zinc ion binding"/>
    <property type="evidence" value="ECO:0007669"/>
    <property type="project" value="UniProtKB-KW"/>
</dbReference>
<comment type="similarity">
    <text evidence="1">Belongs to the IAP family.</text>
</comment>
<feature type="domain" description="RING-type" evidence="6">
    <location>
        <begin position="526"/>
        <end position="561"/>
    </location>
</feature>
<evidence type="ECO:0000256" key="5">
    <source>
        <dbReference type="SAM" id="MobiDB-lite"/>
    </source>
</evidence>
<dbReference type="EMBL" id="CAJNOG010000322">
    <property type="protein sequence ID" value="CAF1172795.1"/>
    <property type="molecule type" value="Genomic_DNA"/>
</dbReference>
<name>A0A814UD23_9BILA</name>